<dbReference type="InterPro" id="IPR007367">
    <property type="entry name" value="DUF433"/>
</dbReference>
<keyword evidence="2" id="KW-1185">Reference proteome</keyword>
<dbReference type="Gene3D" id="1.10.10.10">
    <property type="entry name" value="Winged helix-like DNA-binding domain superfamily/Winged helix DNA-binding domain"/>
    <property type="match status" value="1"/>
</dbReference>
<evidence type="ECO:0000313" key="2">
    <source>
        <dbReference type="Proteomes" id="UP001149411"/>
    </source>
</evidence>
<dbReference type="PANTHER" id="PTHR34849:SF1">
    <property type="entry name" value="SLR0770 PROTEIN"/>
    <property type="match status" value="1"/>
</dbReference>
<dbReference type="InterPro" id="IPR009057">
    <property type="entry name" value="Homeodomain-like_sf"/>
</dbReference>
<dbReference type="InterPro" id="IPR036388">
    <property type="entry name" value="WH-like_DNA-bd_sf"/>
</dbReference>
<protein>
    <submittedName>
        <fullName evidence="1">DUF433 domain-containing protein</fullName>
    </submittedName>
</protein>
<sequence>MSIVKTEDTLGGEPRLKDRRVSVMQIAEMYIDGGMSPENVADQLGVGLDEVHEALAYYYRHPDEMDEVRARHRELEEELKEDPEIPERAER</sequence>
<dbReference type="SUPFAM" id="SSF46689">
    <property type="entry name" value="Homeodomain-like"/>
    <property type="match status" value="1"/>
</dbReference>
<dbReference type="EMBL" id="RKLV01000006">
    <property type="protein sequence ID" value="MCX2819061.1"/>
    <property type="molecule type" value="Genomic_DNA"/>
</dbReference>
<proteinExistence type="predicted"/>
<dbReference type="RefSeq" id="WP_266087008.1">
    <property type="nucleotide sequence ID" value="NZ_RKLV01000006.1"/>
</dbReference>
<dbReference type="PANTHER" id="PTHR34849">
    <property type="entry name" value="SSL5025 PROTEIN"/>
    <property type="match status" value="1"/>
</dbReference>
<dbReference type="Proteomes" id="UP001149411">
    <property type="component" value="Unassembled WGS sequence"/>
</dbReference>
<dbReference type="Pfam" id="PF04255">
    <property type="entry name" value="DUF433"/>
    <property type="match status" value="1"/>
</dbReference>
<gene>
    <name evidence="1" type="ORF">EGH25_06815</name>
</gene>
<reference evidence="1" key="1">
    <citation type="submission" date="2022-09" db="EMBL/GenBank/DDBJ databases">
        <title>Haloadaptaus new haloarchaeum isolated from saline soil.</title>
        <authorList>
            <person name="Duran-Viseras A."/>
            <person name="Sanchez-Porro C."/>
            <person name="Ventosa A."/>
        </authorList>
    </citation>
    <scope>NUCLEOTIDE SEQUENCE</scope>
    <source>
        <strain evidence="1">F3-133</strain>
    </source>
</reference>
<dbReference type="AlphaFoldDB" id="A0A9Q4C6A5"/>
<comment type="caution">
    <text evidence="1">The sequence shown here is derived from an EMBL/GenBank/DDBJ whole genome shotgun (WGS) entry which is preliminary data.</text>
</comment>
<evidence type="ECO:0000313" key="1">
    <source>
        <dbReference type="EMBL" id="MCX2819061.1"/>
    </source>
</evidence>
<name>A0A9Q4C6A5_9EURY</name>
<accession>A0A9Q4C6A5</accession>
<organism evidence="1 2">
    <name type="scientific">Halorutilus salinus</name>
    <dbReference type="NCBI Taxonomy" id="2487751"/>
    <lineage>
        <taxon>Archaea</taxon>
        <taxon>Methanobacteriati</taxon>
        <taxon>Methanobacteriota</taxon>
        <taxon>Stenosarchaea group</taxon>
        <taxon>Halobacteria</taxon>
        <taxon>Halorutilales</taxon>
        <taxon>Halorutilaceae</taxon>
        <taxon>Halorutilus</taxon>
    </lineage>
</organism>